<dbReference type="EMBL" id="NNAY01004920">
    <property type="protein sequence ID" value="OXU17241.1"/>
    <property type="molecule type" value="Genomic_DNA"/>
</dbReference>
<gene>
    <name evidence="1" type="ORF">TSAR_007540</name>
</gene>
<proteinExistence type="predicted"/>
<evidence type="ECO:0000313" key="1">
    <source>
        <dbReference type="EMBL" id="OXU17241.1"/>
    </source>
</evidence>
<reference evidence="1 2" key="1">
    <citation type="journal article" date="2017" name="Curr. Biol.">
        <title>The Evolution of Venom by Co-option of Single-Copy Genes.</title>
        <authorList>
            <person name="Martinson E.O."/>
            <person name="Mrinalini"/>
            <person name="Kelkar Y.D."/>
            <person name="Chang C.H."/>
            <person name="Werren J.H."/>
        </authorList>
    </citation>
    <scope>NUCLEOTIDE SEQUENCE [LARGE SCALE GENOMIC DNA]</scope>
    <source>
        <strain evidence="1 2">Alberta</strain>
        <tissue evidence="1">Whole body</tissue>
    </source>
</reference>
<protein>
    <submittedName>
        <fullName evidence="1">Uncharacterized protein</fullName>
    </submittedName>
</protein>
<dbReference type="AlphaFoldDB" id="A0A232EFW2"/>
<accession>A0A232EFW2</accession>
<name>A0A232EFW2_9HYME</name>
<keyword evidence="2" id="KW-1185">Reference proteome</keyword>
<dbReference type="Proteomes" id="UP000215335">
    <property type="component" value="Unassembled WGS sequence"/>
</dbReference>
<organism evidence="1 2">
    <name type="scientific">Trichomalopsis sarcophagae</name>
    <dbReference type="NCBI Taxonomy" id="543379"/>
    <lineage>
        <taxon>Eukaryota</taxon>
        <taxon>Metazoa</taxon>
        <taxon>Ecdysozoa</taxon>
        <taxon>Arthropoda</taxon>
        <taxon>Hexapoda</taxon>
        <taxon>Insecta</taxon>
        <taxon>Pterygota</taxon>
        <taxon>Neoptera</taxon>
        <taxon>Endopterygota</taxon>
        <taxon>Hymenoptera</taxon>
        <taxon>Apocrita</taxon>
        <taxon>Proctotrupomorpha</taxon>
        <taxon>Chalcidoidea</taxon>
        <taxon>Pteromalidae</taxon>
        <taxon>Pteromalinae</taxon>
        <taxon>Trichomalopsis</taxon>
    </lineage>
</organism>
<sequence length="383" mass="42814">MKLSHTITVPHNLNTLPGSLFISQKPPEIQKQSQTITSTKVQQIEKRSENTPHLKDINSVALTEKSTLSLLTDIDYTNLPTQAAILQRQQKVLETARLEQTLKQSPLSNNLLSSTRLAQGINSSKTMKLSHTITVPHNVNTLPGSLVISQKPPEIQKQSQTITSTKVQQIEKRSENAPHLKDINSVASTEKSTLSLLTDTDYTNLTNDDNDELLADIPIVDPSLIDQSSASSPREQDSDSVHEQYENAFGPFEIELTNTNGIVNEENGDDSMSNQSRSEEENFIDKDNADIRANDNINVNVTEENDRNEENMQHWHDCCRKVCTKLDALCKDVRVLQEICENRDAGEVGNNAGHNYNLLPNFPLETEEELENFSGDLENNETS</sequence>
<comment type="caution">
    <text evidence="1">The sequence shown here is derived from an EMBL/GenBank/DDBJ whole genome shotgun (WGS) entry which is preliminary data.</text>
</comment>
<evidence type="ECO:0000313" key="2">
    <source>
        <dbReference type="Proteomes" id="UP000215335"/>
    </source>
</evidence>